<proteinExistence type="predicted"/>
<name>A0A1S7S3I2_AGRTU</name>
<accession>A0A1S7S3I2</accession>
<reference evidence="2 3" key="1">
    <citation type="submission" date="2016-01" db="EMBL/GenBank/DDBJ databases">
        <authorList>
            <person name="Oliw E.H."/>
        </authorList>
    </citation>
    <scope>NUCLEOTIDE SEQUENCE [LARGE SCALE GENOMIC DNA]</scope>
    <source>
        <strain evidence="2 3">Kerr 14</strain>
    </source>
</reference>
<dbReference type="Proteomes" id="UP000191897">
    <property type="component" value="Unassembled WGS sequence"/>
</dbReference>
<organism evidence="2 3">
    <name type="scientific">Agrobacterium tumefaciens str. Kerr 14</name>
    <dbReference type="NCBI Taxonomy" id="1183424"/>
    <lineage>
        <taxon>Bacteria</taxon>
        <taxon>Pseudomonadati</taxon>
        <taxon>Pseudomonadota</taxon>
        <taxon>Alphaproteobacteria</taxon>
        <taxon>Hyphomicrobiales</taxon>
        <taxon>Rhizobiaceae</taxon>
        <taxon>Rhizobium/Agrobacterium group</taxon>
        <taxon>Agrobacterium</taxon>
        <taxon>Agrobacterium tumefaciens complex</taxon>
    </lineage>
</organism>
<protein>
    <submittedName>
        <fullName evidence="2">Uncharacterized protein</fullName>
    </submittedName>
</protein>
<sequence length="68" mass="7387">MDAFIAQNLNFSNVLAVFGVVLAFYFYFKCLVNQHSRGNAADISMAGMTDNQRAELVPIAAAPAHPAR</sequence>
<evidence type="ECO:0000313" key="3">
    <source>
        <dbReference type="Proteomes" id="UP000191897"/>
    </source>
</evidence>
<feature type="transmembrane region" description="Helical" evidence="1">
    <location>
        <begin position="12"/>
        <end position="28"/>
    </location>
</feature>
<dbReference type="AlphaFoldDB" id="A0A1S7S3I2"/>
<evidence type="ECO:0000313" key="2">
    <source>
        <dbReference type="EMBL" id="CUX61972.1"/>
    </source>
</evidence>
<keyword evidence="1" id="KW-1133">Transmembrane helix</keyword>
<keyword evidence="1" id="KW-0812">Transmembrane</keyword>
<gene>
    <name evidence="2" type="ORF">AGR4C_Lc80055</name>
</gene>
<evidence type="ECO:0000256" key="1">
    <source>
        <dbReference type="SAM" id="Phobius"/>
    </source>
</evidence>
<keyword evidence="1" id="KW-0472">Membrane</keyword>
<dbReference type="EMBL" id="FBWC01000030">
    <property type="protein sequence ID" value="CUX61972.1"/>
    <property type="molecule type" value="Genomic_DNA"/>
</dbReference>